<keyword evidence="3" id="KW-1185">Reference proteome</keyword>
<evidence type="ECO:0000256" key="1">
    <source>
        <dbReference type="SAM" id="MobiDB-lite"/>
    </source>
</evidence>
<protein>
    <submittedName>
        <fullName evidence="2">Uncharacterized protein</fullName>
    </submittedName>
</protein>
<reference evidence="2" key="1">
    <citation type="submission" date="2020-01" db="EMBL/GenBank/DDBJ databases">
        <authorList>
            <person name="Mishra B."/>
        </authorList>
    </citation>
    <scope>NUCLEOTIDE SEQUENCE [LARGE SCALE GENOMIC DNA]</scope>
</reference>
<sequence>MRSRWTERSTAPVDPQPIDLSDEELDPVPTGSRRHTTDQPRYSSYEPCERKRCTHEHQTAGQSETQADADLLFRRSSSVPRPTTNDDYLAMPSSTAADDYAPHTTAPNFTEMHSSPTEHHVPHSTEQAGSSTIPPYT</sequence>
<name>A0A6D2JS48_9BRAS</name>
<feature type="compositionally biased region" description="Polar residues" evidence="1">
    <location>
        <begin position="105"/>
        <end position="115"/>
    </location>
</feature>
<organism evidence="2 3">
    <name type="scientific">Microthlaspi erraticum</name>
    <dbReference type="NCBI Taxonomy" id="1685480"/>
    <lineage>
        <taxon>Eukaryota</taxon>
        <taxon>Viridiplantae</taxon>
        <taxon>Streptophyta</taxon>
        <taxon>Embryophyta</taxon>
        <taxon>Tracheophyta</taxon>
        <taxon>Spermatophyta</taxon>
        <taxon>Magnoliopsida</taxon>
        <taxon>eudicotyledons</taxon>
        <taxon>Gunneridae</taxon>
        <taxon>Pentapetalae</taxon>
        <taxon>rosids</taxon>
        <taxon>malvids</taxon>
        <taxon>Brassicales</taxon>
        <taxon>Brassicaceae</taxon>
        <taxon>Coluteocarpeae</taxon>
        <taxon>Microthlaspi</taxon>
    </lineage>
</organism>
<dbReference type="EMBL" id="CACVBM020001274">
    <property type="protein sequence ID" value="CAA7043021.1"/>
    <property type="molecule type" value="Genomic_DNA"/>
</dbReference>
<proteinExistence type="predicted"/>
<feature type="compositionally biased region" description="Basic and acidic residues" evidence="1">
    <location>
        <begin position="47"/>
        <end position="58"/>
    </location>
</feature>
<gene>
    <name evidence="2" type="ORF">MERR_LOCUS30256</name>
</gene>
<feature type="compositionally biased region" description="Polar residues" evidence="1">
    <location>
        <begin position="124"/>
        <end position="137"/>
    </location>
</feature>
<comment type="caution">
    <text evidence="2">The sequence shown here is derived from an EMBL/GenBank/DDBJ whole genome shotgun (WGS) entry which is preliminary data.</text>
</comment>
<evidence type="ECO:0000313" key="3">
    <source>
        <dbReference type="Proteomes" id="UP000467841"/>
    </source>
</evidence>
<accession>A0A6D2JS48</accession>
<feature type="compositionally biased region" description="Polar residues" evidence="1">
    <location>
        <begin position="75"/>
        <end position="96"/>
    </location>
</feature>
<evidence type="ECO:0000313" key="2">
    <source>
        <dbReference type="EMBL" id="CAA7043021.1"/>
    </source>
</evidence>
<feature type="region of interest" description="Disordered" evidence="1">
    <location>
        <begin position="1"/>
        <end position="137"/>
    </location>
</feature>
<dbReference type="AlphaFoldDB" id="A0A6D2JS48"/>
<dbReference type="Proteomes" id="UP000467841">
    <property type="component" value="Unassembled WGS sequence"/>
</dbReference>